<protein>
    <recommendedName>
        <fullName evidence="3">Phage protein</fullName>
    </recommendedName>
</protein>
<dbReference type="InParanoid" id="B4CXR2"/>
<dbReference type="Proteomes" id="UP000005824">
    <property type="component" value="Unassembled WGS sequence"/>
</dbReference>
<keyword evidence="2" id="KW-1185">Reference proteome</keyword>
<sequence length="102" mass="11261">MSLQDEKAAALTEILAVTGEPVVWQGQTYQALVTDNPLSLELALGGFVAKGDCTMKIPRAAFTDEKPKIGDPIQFQETDYRITRVTDHPQYPMLVLVAEPKE</sequence>
<accession>B4CXR2</accession>
<dbReference type="AlphaFoldDB" id="B4CXR2"/>
<evidence type="ECO:0000313" key="1">
    <source>
        <dbReference type="EMBL" id="EDY21060.1"/>
    </source>
</evidence>
<proteinExistence type="predicted"/>
<reference evidence="1 2" key="1">
    <citation type="journal article" date="2011" name="J. Bacteriol.">
        <title>Genome sequence of Chthoniobacter flavus Ellin428, an aerobic heterotrophic soil bacterium.</title>
        <authorList>
            <person name="Kant R."/>
            <person name="van Passel M.W."/>
            <person name="Palva A."/>
            <person name="Lucas S."/>
            <person name="Lapidus A."/>
            <person name="Glavina Del Rio T."/>
            <person name="Dalin E."/>
            <person name="Tice H."/>
            <person name="Bruce D."/>
            <person name="Goodwin L."/>
            <person name="Pitluck S."/>
            <person name="Larimer F.W."/>
            <person name="Land M.L."/>
            <person name="Hauser L."/>
            <person name="Sangwan P."/>
            <person name="de Vos W.M."/>
            <person name="Janssen P.H."/>
            <person name="Smidt H."/>
        </authorList>
    </citation>
    <scope>NUCLEOTIDE SEQUENCE [LARGE SCALE GENOMIC DNA]</scope>
    <source>
        <strain evidence="1 2">Ellin428</strain>
    </source>
</reference>
<gene>
    <name evidence="1" type="ORF">CfE428DRAFT_1353</name>
</gene>
<dbReference type="RefSeq" id="WP_006978679.1">
    <property type="nucleotide sequence ID" value="NZ_ABVL01000003.1"/>
</dbReference>
<organism evidence="1 2">
    <name type="scientific">Chthoniobacter flavus Ellin428</name>
    <dbReference type="NCBI Taxonomy" id="497964"/>
    <lineage>
        <taxon>Bacteria</taxon>
        <taxon>Pseudomonadati</taxon>
        <taxon>Verrucomicrobiota</taxon>
        <taxon>Spartobacteria</taxon>
        <taxon>Chthoniobacterales</taxon>
        <taxon>Chthoniobacteraceae</taxon>
        <taxon>Chthoniobacter</taxon>
    </lineage>
</organism>
<dbReference type="EMBL" id="ABVL01000003">
    <property type="protein sequence ID" value="EDY21060.1"/>
    <property type="molecule type" value="Genomic_DNA"/>
</dbReference>
<evidence type="ECO:0008006" key="3">
    <source>
        <dbReference type="Google" id="ProtNLM"/>
    </source>
</evidence>
<evidence type="ECO:0000313" key="2">
    <source>
        <dbReference type="Proteomes" id="UP000005824"/>
    </source>
</evidence>
<comment type="caution">
    <text evidence="1">The sequence shown here is derived from an EMBL/GenBank/DDBJ whole genome shotgun (WGS) entry which is preliminary data.</text>
</comment>
<name>B4CXR2_9BACT</name>
<dbReference type="STRING" id="497964.CfE428DRAFT_1353"/>